<evidence type="ECO:0000313" key="3">
    <source>
        <dbReference type="Proteomes" id="UP000239899"/>
    </source>
</evidence>
<protein>
    <submittedName>
        <fullName evidence="2">Family transcriptional regulator</fullName>
    </submittedName>
</protein>
<proteinExistence type="predicted"/>
<keyword evidence="1" id="KW-0732">Signal</keyword>
<comment type="caution">
    <text evidence="2">The sequence shown here is derived from an EMBL/GenBank/DDBJ whole genome shotgun (WGS) entry which is preliminary data.</text>
</comment>
<evidence type="ECO:0000313" key="2">
    <source>
        <dbReference type="EMBL" id="PRW55893.1"/>
    </source>
</evidence>
<reference evidence="2 3" key="1">
    <citation type="journal article" date="2018" name="Plant J.">
        <title>Genome sequences of Chlorella sorokiniana UTEX 1602 and Micractinium conductrix SAG 241.80: implications to maltose excretion by a green alga.</title>
        <authorList>
            <person name="Arriola M.B."/>
            <person name="Velmurugan N."/>
            <person name="Zhang Y."/>
            <person name="Plunkett M.H."/>
            <person name="Hondzo H."/>
            <person name="Barney B.M."/>
        </authorList>
    </citation>
    <scope>NUCLEOTIDE SEQUENCE [LARGE SCALE GENOMIC DNA]</scope>
    <source>
        <strain evidence="3">UTEX 1602</strain>
    </source>
</reference>
<name>A0A2P6TPD9_CHLSO</name>
<keyword evidence="3" id="KW-1185">Reference proteome</keyword>
<dbReference type="EMBL" id="LHPG02000009">
    <property type="protein sequence ID" value="PRW55893.1"/>
    <property type="molecule type" value="Genomic_DNA"/>
</dbReference>
<dbReference type="Proteomes" id="UP000239899">
    <property type="component" value="Unassembled WGS sequence"/>
</dbReference>
<evidence type="ECO:0000256" key="1">
    <source>
        <dbReference type="SAM" id="SignalP"/>
    </source>
</evidence>
<dbReference type="AlphaFoldDB" id="A0A2P6TPD9"/>
<feature type="signal peptide" evidence="1">
    <location>
        <begin position="1"/>
        <end position="18"/>
    </location>
</feature>
<feature type="chain" id="PRO_5015149957" evidence="1">
    <location>
        <begin position="19"/>
        <end position="158"/>
    </location>
</feature>
<accession>A0A2P6TPD9</accession>
<gene>
    <name evidence="2" type="ORF">C2E21_5304</name>
</gene>
<sequence length="158" mass="16060">MRAAVLVLLAAAAAPALAQTFGCTNALKAPTEPAAQAQFSYTVPSGTLAGVKYDLYYKQKFARTPAGGGAAADLATAYVAGESDSTRHVYRGTATSSVCAPNAPRPVVQVTYECPDATGIVTAAGAEDSITAVAEDLAACLFKVTVQTTRVCTKIAPA</sequence>
<organism evidence="2 3">
    <name type="scientific">Chlorella sorokiniana</name>
    <name type="common">Freshwater green alga</name>
    <dbReference type="NCBI Taxonomy" id="3076"/>
    <lineage>
        <taxon>Eukaryota</taxon>
        <taxon>Viridiplantae</taxon>
        <taxon>Chlorophyta</taxon>
        <taxon>core chlorophytes</taxon>
        <taxon>Trebouxiophyceae</taxon>
        <taxon>Chlorellales</taxon>
        <taxon>Chlorellaceae</taxon>
        <taxon>Chlorella clade</taxon>
        <taxon>Chlorella</taxon>
    </lineage>
</organism>